<organism evidence="2 3">
    <name type="scientific">Halanaerobium congolense</name>
    <dbReference type="NCBI Taxonomy" id="54121"/>
    <lineage>
        <taxon>Bacteria</taxon>
        <taxon>Bacillati</taxon>
        <taxon>Bacillota</taxon>
        <taxon>Clostridia</taxon>
        <taxon>Halanaerobiales</taxon>
        <taxon>Halanaerobiaceae</taxon>
        <taxon>Halanaerobium</taxon>
    </lineage>
</organism>
<evidence type="ECO:0000313" key="2">
    <source>
        <dbReference type="EMBL" id="PXV62766.1"/>
    </source>
</evidence>
<dbReference type="Proteomes" id="UP000247389">
    <property type="component" value="Unassembled WGS sequence"/>
</dbReference>
<evidence type="ECO:0000313" key="3">
    <source>
        <dbReference type="Proteomes" id="UP000247389"/>
    </source>
</evidence>
<name>A0A1G9NHD2_9FIRM</name>
<evidence type="ECO:0000256" key="1">
    <source>
        <dbReference type="SAM" id="SignalP"/>
    </source>
</evidence>
<feature type="chain" id="PRO_5030027323" evidence="1">
    <location>
        <begin position="23"/>
        <end position="412"/>
    </location>
</feature>
<comment type="caution">
    <text evidence="2">The sequence shown here is derived from an EMBL/GenBank/DDBJ whole genome shotgun (WGS) entry which is preliminary data.</text>
</comment>
<feature type="signal peptide" evidence="1">
    <location>
        <begin position="1"/>
        <end position="22"/>
    </location>
</feature>
<dbReference type="RefSeq" id="WP_089723059.1">
    <property type="nucleotide sequence ID" value="NZ_FNGB01000013.1"/>
</dbReference>
<protein>
    <submittedName>
        <fullName evidence="2">Uncharacterized protein</fullName>
    </submittedName>
</protein>
<gene>
    <name evidence="2" type="ORF">C8C78_12915</name>
</gene>
<dbReference type="EMBL" id="QICM01000029">
    <property type="protein sequence ID" value="PXV62766.1"/>
    <property type="molecule type" value="Genomic_DNA"/>
</dbReference>
<proteinExistence type="predicted"/>
<sequence length="412" mass="47376">MKKTIVILLSLILIIFTASAAAAPTENLKRKETEGWWLPHTGTFNGHWDLGMGAHFWDDHFNLRNLQLRTNVDLAPGLRLNSILRSNEKIDTLSGFDPNFDELYLEGYAFHNSELGRLSLSLKTGRIRYLRFPEPDLISYFDHVPGTEDLRFEDAETGYNGQILTLDYETKAGLGYHAAGINWDYGDRDGSNWIENYFYYRDSWKFLDFEARAGKLALRHSAGEYTGSGSHLGCSGDGYNIYLGGNWHGYRAGFLYEEIENERENETDRRTGFMVEFAFSDVTELLGKLRFDYTRSPEGFVAHIPLASGDFGYLEQKPEGTELVGEIKAERIMTYWQNGQARNFYEHRISKWGITDPSQAEVVMKVEPWYLQVEALVSPHSLPTNWDEAKEWESDRQGPAQLKQPVTYKFYQ</sequence>
<dbReference type="AlphaFoldDB" id="A0A1G9NHD2"/>
<keyword evidence="1" id="KW-0732">Signal</keyword>
<reference evidence="2 3" key="1">
    <citation type="submission" date="2018-04" db="EMBL/GenBank/DDBJ databases">
        <title>Subsurface microbial communities from deep shales in Ohio and West Virginia, USA.</title>
        <authorList>
            <person name="Wrighton K."/>
        </authorList>
    </citation>
    <scope>NUCLEOTIDE SEQUENCE [LARGE SCALE GENOMIC DNA]</scope>
    <source>
        <strain evidence="2 3">MSL28</strain>
    </source>
</reference>
<accession>A0A1G9NHD2</accession>